<dbReference type="EMBL" id="JAESWB010000025">
    <property type="protein sequence ID" value="MBL4951399.1"/>
    <property type="molecule type" value="Genomic_DNA"/>
</dbReference>
<name>A0ABS1TJ98_9BACI</name>
<dbReference type="Pfam" id="PF00534">
    <property type="entry name" value="Glycos_transf_1"/>
    <property type="match status" value="1"/>
</dbReference>
<evidence type="ECO:0000313" key="3">
    <source>
        <dbReference type="EMBL" id="MBL4951399.1"/>
    </source>
</evidence>
<dbReference type="InterPro" id="IPR050194">
    <property type="entry name" value="Glycosyltransferase_grp1"/>
</dbReference>
<dbReference type="CDD" id="cd03801">
    <property type="entry name" value="GT4_PimA-like"/>
    <property type="match status" value="1"/>
</dbReference>
<evidence type="ECO:0000313" key="4">
    <source>
        <dbReference type="Proteomes" id="UP000623967"/>
    </source>
</evidence>
<accession>A0ABS1TJ98</accession>
<sequence>MVNAIPQKAKIDQGWLHKRCLKILLLSWEYPPNVVGGLSRHVYGLATRLARQGHEIHVLTAGDREWPNYEWKEAVHVHRVRPVNEHDDQFLAWIGGLNVAMALKGELLASEIPFDIIHAHDWLVGSAAMALKEVLSIPLLTTIHATEHGRNQGIHTEMQNFIHEREVQLISASDHLIVCSEYMKESLMTLFQVEEKKLTVIPNGIHLSMIKTSAAKVFPELTRREYIFSIGRIVREKGFETIIKAAEIAKAMNHDYFFVIAGEGPMLEIYRKQIMERNLAQYVAFIGYVTEEEKFSLIQNCEMMVIPSLYEPFGIVALEALAQEKPVIVSNIGGMKGIITHLQTGMIMNPDDPFSLLEQIEFLRKHRQLAKNIALKGHEVVRSLYDWGQIASDTSRVMKLMTIGDTGELNRCNIN</sequence>
<dbReference type="RefSeq" id="WP_202652576.1">
    <property type="nucleotide sequence ID" value="NZ_JAESWB010000025.1"/>
</dbReference>
<evidence type="ECO:0000259" key="2">
    <source>
        <dbReference type="Pfam" id="PF13439"/>
    </source>
</evidence>
<evidence type="ECO:0000259" key="1">
    <source>
        <dbReference type="Pfam" id="PF00534"/>
    </source>
</evidence>
<dbReference type="Proteomes" id="UP000623967">
    <property type="component" value="Unassembled WGS sequence"/>
</dbReference>
<dbReference type="SUPFAM" id="SSF53756">
    <property type="entry name" value="UDP-Glycosyltransferase/glycogen phosphorylase"/>
    <property type="match status" value="1"/>
</dbReference>
<dbReference type="Gene3D" id="3.40.50.2000">
    <property type="entry name" value="Glycogen Phosphorylase B"/>
    <property type="match status" value="2"/>
</dbReference>
<dbReference type="InterPro" id="IPR028098">
    <property type="entry name" value="Glyco_trans_4-like_N"/>
</dbReference>
<feature type="domain" description="Glycosyltransferase subfamily 4-like N-terminal" evidence="2">
    <location>
        <begin position="35"/>
        <end position="207"/>
    </location>
</feature>
<keyword evidence="4" id="KW-1185">Reference proteome</keyword>
<dbReference type="Pfam" id="PF13439">
    <property type="entry name" value="Glyco_transf_4"/>
    <property type="match status" value="1"/>
</dbReference>
<dbReference type="PANTHER" id="PTHR45947:SF3">
    <property type="entry name" value="SULFOQUINOVOSYL TRANSFERASE SQD2"/>
    <property type="match status" value="1"/>
</dbReference>
<protein>
    <submittedName>
        <fullName evidence="3">Glycosyltransferase family 4 protein</fullName>
    </submittedName>
</protein>
<organism evidence="3 4">
    <name type="scientific">Neobacillus paridis</name>
    <dbReference type="NCBI Taxonomy" id="2803862"/>
    <lineage>
        <taxon>Bacteria</taxon>
        <taxon>Bacillati</taxon>
        <taxon>Bacillota</taxon>
        <taxon>Bacilli</taxon>
        <taxon>Bacillales</taxon>
        <taxon>Bacillaceae</taxon>
        <taxon>Neobacillus</taxon>
    </lineage>
</organism>
<dbReference type="InterPro" id="IPR001296">
    <property type="entry name" value="Glyco_trans_1"/>
</dbReference>
<reference evidence="3 4" key="1">
    <citation type="submission" date="2021-01" db="EMBL/GenBank/DDBJ databases">
        <title>Genome public.</title>
        <authorList>
            <person name="Liu C."/>
            <person name="Sun Q."/>
        </authorList>
    </citation>
    <scope>NUCLEOTIDE SEQUENCE [LARGE SCALE GENOMIC DNA]</scope>
    <source>
        <strain evidence="3 4">YIM B02564</strain>
    </source>
</reference>
<proteinExistence type="predicted"/>
<gene>
    <name evidence="3" type="ORF">JK635_03980</name>
</gene>
<dbReference type="PANTHER" id="PTHR45947">
    <property type="entry name" value="SULFOQUINOVOSYL TRANSFERASE SQD2"/>
    <property type="match status" value="1"/>
</dbReference>
<comment type="caution">
    <text evidence="3">The sequence shown here is derived from an EMBL/GenBank/DDBJ whole genome shotgun (WGS) entry which is preliminary data.</text>
</comment>
<feature type="domain" description="Glycosyl transferase family 1" evidence="1">
    <location>
        <begin position="221"/>
        <end position="374"/>
    </location>
</feature>